<dbReference type="InterPro" id="IPR006553">
    <property type="entry name" value="Leu-rich_rpt_Cys-con_subtyp"/>
</dbReference>
<evidence type="ECO:0000259" key="2">
    <source>
        <dbReference type="Pfam" id="PF00646"/>
    </source>
</evidence>
<organism evidence="4 5">
    <name type="scientific">Cephus cinctus</name>
    <name type="common">Wheat stem sawfly</name>
    <dbReference type="NCBI Taxonomy" id="211228"/>
    <lineage>
        <taxon>Eukaryota</taxon>
        <taxon>Metazoa</taxon>
        <taxon>Ecdysozoa</taxon>
        <taxon>Arthropoda</taxon>
        <taxon>Hexapoda</taxon>
        <taxon>Insecta</taxon>
        <taxon>Pterygota</taxon>
        <taxon>Neoptera</taxon>
        <taxon>Endopterygota</taxon>
        <taxon>Hymenoptera</taxon>
        <taxon>Cephoidea</taxon>
        <taxon>Cephidae</taxon>
        <taxon>Cephus</taxon>
    </lineage>
</organism>
<dbReference type="Gene3D" id="3.80.10.10">
    <property type="entry name" value="Ribonuclease Inhibitor"/>
    <property type="match status" value="1"/>
</dbReference>
<keyword evidence="4" id="KW-1185">Reference proteome</keyword>
<protein>
    <submittedName>
        <fullName evidence="5">F-box/LRR-repeat protein 15 isoform X1</fullName>
    </submittedName>
</protein>
<evidence type="ECO:0000259" key="3">
    <source>
        <dbReference type="Pfam" id="PF25372"/>
    </source>
</evidence>
<name>A0AAJ7BHR8_CEPCN</name>
<dbReference type="Pfam" id="PF25372">
    <property type="entry name" value="DUF7885"/>
    <property type="match status" value="1"/>
</dbReference>
<gene>
    <name evidence="5" type="primary">LOC107263374</name>
</gene>
<accession>A0AAJ7BHR8</accession>
<evidence type="ECO:0000313" key="4">
    <source>
        <dbReference type="Proteomes" id="UP000694920"/>
    </source>
</evidence>
<keyword evidence="1" id="KW-0833">Ubl conjugation pathway</keyword>
<evidence type="ECO:0000256" key="1">
    <source>
        <dbReference type="ARBA" id="ARBA00022786"/>
    </source>
</evidence>
<dbReference type="InterPro" id="IPR032675">
    <property type="entry name" value="LRR_dom_sf"/>
</dbReference>
<feature type="domain" description="F-box" evidence="2">
    <location>
        <begin position="45"/>
        <end position="81"/>
    </location>
</feature>
<dbReference type="CDD" id="cd22126">
    <property type="entry name" value="F-box_FBXL15"/>
    <property type="match status" value="1"/>
</dbReference>
<dbReference type="GeneID" id="107263374"/>
<dbReference type="InterPro" id="IPR057207">
    <property type="entry name" value="FBXL15_LRR"/>
</dbReference>
<dbReference type="AlphaFoldDB" id="A0AAJ7BHR8"/>
<dbReference type="SMART" id="SM00367">
    <property type="entry name" value="LRR_CC"/>
    <property type="match status" value="6"/>
</dbReference>
<dbReference type="Pfam" id="PF00646">
    <property type="entry name" value="F-box"/>
    <property type="match status" value="1"/>
</dbReference>
<evidence type="ECO:0000313" key="5">
    <source>
        <dbReference type="RefSeq" id="XP_015585990.1"/>
    </source>
</evidence>
<dbReference type="PANTHER" id="PTHR13382:SF10">
    <property type="entry name" value="ATP SYNTHASE SUBUNIT S, MITOCHONDRIAL"/>
    <property type="match status" value="1"/>
</dbReference>
<dbReference type="PANTHER" id="PTHR13382">
    <property type="entry name" value="MITOCHONDRIAL ATP SYNTHASE COUPLING FACTOR B"/>
    <property type="match status" value="1"/>
</dbReference>
<dbReference type="Proteomes" id="UP000694920">
    <property type="component" value="Unplaced"/>
</dbReference>
<dbReference type="RefSeq" id="XP_015585990.1">
    <property type="nucleotide sequence ID" value="XM_015730504.2"/>
</dbReference>
<dbReference type="InterPro" id="IPR001810">
    <property type="entry name" value="F-box_dom"/>
</dbReference>
<proteinExistence type="predicted"/>
<dbReference type="InterPro" id="IPR050648">
    <property type="entry name" value="F-box_LRR-repeat"/>
</dbReference>
<dbReference type="SUPFAM" id="SSF52047">
    <property type="entry name" value="RNI-like"/>
    <property type="match status" value="1"/>
</dbReference>
<sequence length="310" mass="36076">MKDERLNDVYIYIHTHHTHRYIYIYIYRRNPILFLYRERMLRLLDLPWNDVVYTQIFSRLDLQDLVRLRCLSTEFEVLVDNYIATWETLDLSRWHVSFEPSAFEVLVTTCMSLRRVNLTGSVWLGSRHVVELLHRHPELTHLDLSGCNGEHMRGSDFVEITKCRNLTSVRLRGCAWVEEPFLMSLLRYNENLRELVLADCYRLSDEALLSMFHETSRLTCLSLKNATLSDRSLYELGSRCRTIRELDLRSCSKITDAGLLSLRSLPALKKLRVSGCVLITERGLASMRGRVEIDLPAKLICGPGPLSLQV</sequence>
<dbReference type="KEGG" id="ccin:107263374"/>
<feature type="domain" description="F-box/LRR-repeat protein 15-like leucin rich repeat" evidence="3">
    <location>
        <begin position="161"/>
        <end position="287"/>
    </location>
</feature>
<dbReference type="GO" id="GO:0005737">
    <property type="term" value="C:cytoplasm"/>
    <property type="evidence" value="ECO:0007669"/>
    <property type="project" value="TreeGrafter"/>
</dbReference>
<reference evidence="5" key="1">
    <citation type="submission" date="2025-08" db="UniProtKB">
        <authorList>
            <consortium name="RefSeq"/>
        </authorList>
    </citation>
    <scope>IDENTIFICATION</scope>
</reference>